<evidence type="ECO:0000256" key="1">
    <source>
        <dbReference type="ARBA" id="ARBA00001933"/>
    </source>
</evidence>
<keyword evidence="4" id="KW-0663">Pyridoxal phosphate</keyword>
<dbReference type="Gene3D" id="3.90.1150.10">
    <property type="entry name" value="Aspartate Aminotransferase, domain 1"/>
    <property type="match status" value="1"/>
</dbReference>
<evidence type="ECO:0000259" key="5">
    <source>
        <dbReference type="Pfam" id="PF00155"/>
    </source>
</evidence>
<dbReference type="SUPFAM" id="SSF53383">
    <property type="entry name" value="PLP-dependent transferases"/>
    <property type="match status" value="1"/>
</dbReference>
<sequence length="432" mass="47433">MTLRTSLSAATAQTSPPSISSLMKLALEKPELVSLAAGFVDQQSLPVEETTRATEKVLGDARGGRSALQYGNTIGDEALRTLLVERLEQGHDAAPGTYRDAVARTVVTTGSAQLIYLVGEALLNPGDIVLVESPTYFVFLGPLETRGARAVRVPIDGQGLRIDALEEALSQIQEDGQLDRVKLIYTIPEHANPTGISLAEDRRKPLLDLANRWSKIAGRRIFVLEDAAYHGLSYGRPEAKSIWSLDPEAETVILARTFSKTFSPGLKLGYGVLPNELVDPILRLKGNHDFGSSNFAQRLLHRVIADGDYDRHVERLREIYGRKRDIFLDALDRFLKPFQNEVTWTRPQGGLFVWMTMPEGIDTGFDGPLFARCLAEGVIYVPGEFAFAPEPSPFPRNHLRLTFGVPDEETLVEGARRLAEAVCATLSPSATA</sequence>
<dbReference type="InterPro" id="IPR015424">
    <property type="entry name" value="PyrdxlP-dep_Trfase"/>
</dbReference>
<keyword evidence="2 6" id="KW-0032">Aminotransferase</keyword>
<dbReference type="CDD" id="cd00609">
    <property type="entry name" value="AAT_like"/>
    <property type="match status" value="1"/>
</dbReference>
<dbReference type="GO" id="GO:0047536">
    <property type="term" value="F:2-aminoadipate transaminase activity"/>
    <property type="evidence" value="ECO:0007669"/>
    <property type="project" value="UniProtKB-EC"/>
</dbReference>
<dbReference type="PANTHER" id="PTHR42790:SF19">
    <property type="entry name" value="KYNURENINE_ALPHA-AMINOADIPATE AMINOTRANSFERASE, MITOCHONDRIAL"/>
    <property type="match status" value="1"/>
</dbReference>
<dbReference type="InterPro" id="IPR050859">
    <property type="entry name" value="Class-I_PLP-dep_aminotransf"/>
</dbReference>
<dbReference type="KEGG" id="pbor:BSF38_01254"/>
<dbReference type="InterPro" id="IPR015421">
    <property type="entry name" value="PyrdxlP-dep_Trfase_major"/>
</dbReference>
<keyword evidence="3 6" id="KW-0808">Transferase</keyword>
<dbReference type="OrthoDB" id="9802328at2"/>
<name>A0A1U7CLL6_9BACT</name>
<evidence type="ECO:0000256" key="4">
    <source>
        <dbReference type="ARBA" id="ARBA00022898"/>
    </source>
</evidence>
<proteinExistence type="predicted"/>
<organism evidence="6 7">
    <name type="scientific">Paludisphaera borealis</name>
    <dbReference type="NCBI Taxonomy" id="1387353"/>
    <lineage>
        <taxon>Bacteria</taxon>
        <taxon>Pseudomonadati</taxon>
        <taxon>Planctomycetota</taxon>
        <taxon>Planctomycetia</taxon>
        <taxon>Isosphaerales</taxon>
        <taxon>Isosphaeraceae</taxon>
        <taxon>Paludisphaera</taxon>
    </lineage>
</organism>
<reference evidence="7" key="1">
    <citation type="submission" date="2016-12" db="EMBL/GenBank/DDBJ databases">
        <title>Comparative genomics of four Isosphaeraceae planctomycetes: a common pool of plasmids and glycoside hydrolase genes.</title>
        <authorList>
            <person name="Ivanova A."/>
        </authorList>
    </citation>
    <scope>NUCLEOTIDE SEQUENCE [LARGE SCALE GENOMIC DNA]</scope>
    <source>
        <strain evidence="7">PX4</strain>
    </source>
</reference>
<accession>A0A1U7CLL6</accession>
<dbReference type="PANTHER" id="PTHR42790">
    <property type="entry name" value="AMINOTRANSFERASE"/>
    <property type="match status" value="1"/>
</dbReference>
<comment type="cofactor">
    <cofactor evidence="1">
        <name>pyridoxal 5'-phosphate</name>
        <dbReference type="ChEBI" id="CHEBI:597326"/>
    </cofactor>
</comment>
<dbReference type="EMBL" id="CP019082">
    <property type="protein sequence ID" value="APW59798.1"/>
    <property type="molecule type" value="Genomic_DNA"/>
</dbReference>
<dbReference type="AlphaFoldDB" id="A0A1U7CLL6"/>
<evidence type="ECO:0000313" key="6">
    <source>
        <dbReference type="EMBL" id="APW59798.1"/>
    </source>
</evidence>
<protein>
    <submittedName>
        <fullName evidence="6">2-aminoadipate transaminase</fullName>
        <ecNumber evidence="6">2.6.1.39</ecNumber>
    </submittedName>
</protein>
<evidence type="ECO:0000256" key="3">
    <source>
        <dbReference type="ARBA" id="ARBA00022679"/>
    </source>
</evidence>
<dbReference type="Pfam" id="PF00155">
    <property type="entry name" value="Aminotran_1_2"/>
    <property type="match status" value="1"/>
</dbReference>
<evidence type="ECO:0000313" key="7">
    <source>
        <dbReference type="Proteomes" id="UP000186309"/>
    </source>
</evidence>
<gene>
    <name evidence="6" type="primary">lysN</name>
    <name evidence="6" type="ORF">BSF38_01254</name>
</gene>
<dbReference type="GO" id="GO:1901605">
    <property type="term" value="P:alpha-amino acid metabolic process"/>
    <property type="evidence" value="ECO:0007669"/>
    <property type="project" value="TreeGrafter"/>
</dbReference>
<dbReference type="Gene3D" id="3.40.640.10">
    <property type="entry name" value="Type I PLP-dependent aspartate aminotransferase-like (Major domain)"/>
    <property type="match status" value="1"/>
</dbReference>
<dbReference type="InterPro" id="IPR004839">
    <property type="entry name" value="Aminotransferase_I/II_large"/>
</dbReference>
<keyword evidence="7" id="KW-1185">Reference proteome</keyword>
<feature type="domain" description="Aminotransferase class I/classII large" evidence="5">
    <location>
        <begin position="32"/>
        <end position="413"/>
    </location>
</feature>
<dbReference type="GO" id="GO:0030170">
    <property type="term" value="F:pyridoxal phosphate binding"/>
    <property type="evidence" value="ECO:0007669"/>
    <property type="project" value="InterPro"/>
</dbReference>
<dbReference type="Proteomes" id="UP000186309">
    <property type="component" value="Chromosome"/>
</dbReference>
<evidence type="ECO:0000256" key="2">
    <source>
        <dbReference type="ARBA" id="ARBA00022576"/>
    </source>
</evidence>
<dbReference type="STRING" id="1387353.BSF38_01254"/>
<dbReference type="InterPro" id="IPR015422">
    <property type="entry name" value="PyrdxlP-dep_Trfase_small"/>
</dbReference>
<dbReference type="EC" id="2.6.1.39" evidence="6"/>